<dbReference type="Pfam" id="PF26557">
    <property type="entry name" value="Cullin_AB"/>
    <property type="match status" value="1"/>
</dbReference>
<dbReference type="GO" id="GO:0031462">
    <property type="term" value="C:Cul2-RING ubiquitin ligase complex"/>
    <property type="evidence" value="ECO:0007669"/>
    <property type="project" value="UniProtKB-ARBA"/>
</dbReference>
<accession>A0A673ZPU3</accession>
<evidence type="ECO:0000256" key="2">
    <source>
        <dbReference type="ARBA" id="ARBA00004906"/>
    </source>
</evidence>
<sequence length="720" mass="83732">MSLKPRVVDFDETWNKLLTTIKAVVMLDYVERATWNDRFSDIYALCVAYPEPLGEKLYTETKVFLENHVRQLYKVNTIHHLYLNTQFIKKNKLTEADLQYGYGGVDMNEPLMEIGELALDMWRKLMIEPLQAVLIRMLLNEVKNDRCGEDPNQKVIHGVINSFVHVEQYKKKFPLKFYQEIFEGPFLTKTGEYYKQEASNLLQESNCSQYMEKVLGRLKDEEVRCRKYLHPSSYAKVIHECQQRMVADHLQFLHGECQNIIRQEKRDDMANMYTLLRAVSSGLPHMIQELQVHIHDEGIRATSNLSQENMPTLFVESVLEVHSKFVQLINTVLNGDQHFMSALDKALTSVVNHREPKSICKAPELLAKYCDNLLKKSAKGMTENEVEDKLTSFITVFKYIDDKDVFQKFYARMLAKRLIHGLSLSMDSEEAMINKLKQACGYEFTSKLHRMYTDMSVSADLNNKFNNFIKTQESPVELGISFQIYVLQAGAWPLTHVPSSTFAIPQELEKSVQMFELFYNQHFSGRKLTWLHYLCTGEVKMNYLSKPYVAMVTTYQMAVLLAFNNSETVCYKELQDSTQMNEKELQKTIKSLLDVKMLNHDSQKEEIEAESTFSLNMSFTSKRTKFKITTSMQKDTPQEMEQTRSAVDEDRKMYLQAAIVRIMKARKVLRHNALIQEVINQSKARFNPSISMIKKCIEVLIDKQYIERSQSSADEYSYVA</sequence>
<dbReference type="Gene3D" id="1.10.10.10">
    <property type="entry name" value="Winged helix-like DNA-binding domain superfamily/Winged helix DNA-binding domain"/>
    <property type="match status" value="1"/>
</dbReference>
<evidence type="ECO:0000256" key="10">
    <source>
        <dbReference type="RuleBase" id="RU003829"/>
    </source>
</evidence>
<dbReference type="FunFam" id="1.10.10.10:FF:000014">
    <property type="entry name" value="Cullin 1"/>
    <property type="match status" value="1"/>
</dbReference>
<evidence type="ECO:0000256" key="1">
    <source>
        <dbReference type="ARBA" id="ARBA00004123"/>
    </source>
</evidence>
<dbReference type="SUPFAM" id="SSF46785">
    <property type="entry name" value="Winged helix' DNA-binding domain"/>
    <property type="match status" value="1"/>
</dbReference>
<dbReference type="FunFam" id="1.20.1310.10:FF:000022">
    <property type="entry name" value="Cullin-2 isoform 2"/>
    <property type="match status" value="1"/>
</dbReference>
<evidence type="ECO:0000256" key="5">
    <source>
        <dbReference type="ARBA" id="ARBA00022786"/>
    </source>
</evidence>
<dbReference type="GO" id="GO:0016567">
    <property type="term" value="P:protein ubiquitination"/>
    <property type="evidence" value="ECO:0007669"/>
    <property type="project" value="UniProtKB-UniPathway"/>
</dbReference>
<dbReference type="FunFam" id="3.30.230.130:FF:000003">
    <property type="entry name" value="Cullin 2"/>
    <property type="match status" value="1"/>
</dbReference>
<evidence type="ECO:0000256" key="3">
    <source>
        <dbReference type="ARBA" id="ARBA00006019"/>
    </source>
</evidence>
<name>A0A673ZPU3_SALTR</name>
<comment type="pathway">
    <text evidence="2">Protein modification; protein ubiquitination.</text>
</comment>
<dbReference type="SUPFAM" id="SSF74788">
    <property type="entry name" value="Cullin repeat-like"/>
    <property type="match status" value="1"/>
</dbReference>
<keyword evidence="7" id="KW-0539">Nucleus</keyword>
<evidence type="ECO:0000256" key="9">
    <source>
        <dbReference type="PROSITE-ProRule" id="PRU00330"/>
    </source>
</evidence>
<dbReference type="InterPro" id="IPR016157">
    <property type="entry name" value="Cullin_CS"/>
</dbReference>
<dbReference type="InterPro" id="IPR059120">
    <property type="entry name" value="Cullin-like_AB"/>
</dbReference>
<evidence type="ECO:0000313" key="13">
    <source>
        <dbReference type="Proteomes" id="UP000472277"/>
    </source>
</evidence>
<evidence type="ECO:0000256" key="7">
    <source>
        <dbReference type="ARBA" id="ARBA00023242"/>
    </source>
</evidence>
<dbReference type="Gene3D" id="3.30.230.130">
    <property type="entry name" value="Cullin, Chain C, Domain 2"/>
    <property type="match status" value="1"/>
</dbReference>
<keyword evidence="6" id="KW-0832">Ubl conjugation</keyword>
<dbReference type="FunFam" id="1.20.1310.10:FF:000018">
    <property type="entry name" value="Cullin 2"/>
    <property type="match status" value="1"/>
</dbReference>
<dbReference type="PROSITE" id="PS50069">
    <property type="entry name" value="CULLIN_2"/>
    <property type="match status" value="1"/>
</dbReference>
<dbReference type="InterPro" id="IPR019559">
    <property type="entry name" value="Cullin_neddylation_domain"/>
</dbReference>
<dbReference type="InterPro" id="IPR001373">
    <property type="entry name" value="Cullin_N"/>
</dbReference>
<dbReference type="Gene3D" id="1.20.1310.10">
    <property type="entry name" value="Cullin Repeats"/>
    <property type="match status" value="5"/>
</dbReference>
<comment type="similarity">
    <text evidence="3 9 10">Belongs to the cullin family.</text>
</comment>
<evidence type="ECO:0000256" key="4">
    <source>
        <dbReference type="ARBA" id="ARBA00022499"/>
    </source>
</evidence>
<keyword evidence="13" id="KW-1185">Reference proteome</keyword>
<dbReference type="InterPro" id="IPR045093">
    <property type="entry name" value="Cullin"/>
</dbReference>
<dbReference type="InterPro" id="IPR036390">
    <property type="entry name" value="WH_DNA-bd_sf"/>
</dbReference>
<dbReference type="FunFam" id="1.20.1310.10:FF:000012">
    <property type="entry name" value="Cullin 2"/>
    <property type="match status" value="1"/>
</dbReference>
<dbReference type="PANTHER" id="PTHR11932">
    <property type="entry name" value="CULLIN"/>
    <property type="match status" value="1"/>
</dbReference>
<dbReference type="InterPro" id="IPR036317">
    <property type="entry name" value="Cullin_homology_sf"/>
</dbReference>
<organism evidence="12 13">
    <name type="scientific">Salmo trutta</name>
    <name type="common">Brown trout</name>
    <dbReference type="NCBI Taxonomy" id="8032"/>
    <lineage>
        <taxon>Eukaryota</taxon>
        <taxon>Metazoa</taxon>
        <taxon>Chordata</taxon>
        <taxon>Craniata</taxon>
        <taxon>Vertebrata</taxon>
        <taxon>Euteleostomi</taxon>
        <taxon>Actinopterygii</taxon>
        <taxon>Neopterygii</taxon>
        <taxon>Teleostei</taxon>
        <taxon>Protacanthopterygii</taxon>
        <taxon>Salmoniformes</taxon>
        <taxon>Salmonidae</taxon>
        <taxon>Salmoninae</taxon>
        <taxon>Salmo</taxon>
    </lineage>
</organism>
<dbReference type="FunFam" id="4.10.1030.10:FF:000002">
    <property type="entry name" value="cullin homolog 1"/>
    <property type="match status" value="1"/>
</dbReference>
<dbReference type="GO" id="GO:0031625">
    <property type="term" value="F:ubiquitin protein ligase binding"/>
    <property type="evidence" value="ECO:0007669"/>
    <property type="project" value="InterPro"/>
</dbReference>
<dbReference type="Pfam" id="PF10557">
    <property type="entry name" value="Cullin_Nedd8"/>
    <property type="match status" value="1"/>
</dbReference>
<reference evidence="12" key="1">
    <citation type="submission" date="2025-08" db="UniProtKB">
        <authorList>
            <consortium name="Ensembl"/>
        </authorList>
    </citation>
    <scope>IDENTIFICATION</scope>
</reference>
<protein>
    <recommendedName>
        <fullName evidence="8">Cullin-2</fullName>
    </recommendedName>
</protein>
<dbReference type="GO" id="GO:0006511">
    <property type="term" value="P:ubiquitin-dependent protein catabolic process"/>
    <property type="evidence" value="ECO:0007669"/>
    <property type="project" value="InterPro"/>
</dbReference>
<dbReference type="GeneTree" id="ENSGT00940000154926"/>
<dbReference type="InterPro" id="IPR016159">
    <property type="entry name" value="Cullin_repeat-like_dom_sf"/>
</dbReference>
<dbReference type="UniPathway" id="UPA00143"/>
<evidence type="ECO:0000256" key="8">
    <source>
        <dbReference type="ARBA" id="ARBA00069610"/>
    </source>
</evidence>
<dbReference type="Proteomes" id="UP000472277">
    <property type="component" value="Chromosome 2"/>
</dbReference>
<proteinExistence type="inferred from homology"/>
<feature type="domain" description="Cullin family profile" evidence="11">
    <location>
        <begin position="361"/>
        <end position="593"/>
    </location>
</feature>
<dbReference type="PROSITE" id="PS01256">
    <property type="entry name" value="CULLIN_1"/>
    <property type="match status" value="1"/>
</dbReference>
<comment type="subcellular location">
    <subcellularLocation>
        <location evidence="1">Nucleus</location>
    </subcellularLocation>
</comment>
<evidence type="ECO:0000259" key="11">
    <source>
        <dbReference type="PROSITE" id="PS50069"/>
    </source>
</evidence>
<gene>
    <name evidence="12" type="primary">CUL2</name>
    <name evidence="12" type="synonym">LOC115153626</name>
</gene>
<dbReference type="InterPro" id="IPR016158">
    <property type="entry name" value="Cullin_homology"/>
</dbReference>
<dbReference type="SUPFAM" id="SSF75632">
    <property type="entry name" value="Cullin homology domain"/>
    <property type="match status" value="1"/>
</dbReference>
<dbReference type="SMART" id="SM00182">
    <property type="entry name" value="CULLIN"/>
    <property type="match status" value="1"/>
</dbReference>
<evidence type="ECO:0000256" key="6">
    <source>
        <dbReference type="ARBA" id="ARBA00022843"/>
    </source>
</evidence>
<dbReference type="InterPro" id="IPR036388">
    <property type="entry name" value="WH-like_DNA-bd_sf"/>
</dbReference>
<dbReference type="GO" id="GO:0005634">
    <property type="term" value="C:nucleus"/>
    <property type="evidence" value="ECO:0007669"/>
    <property type="project" value="UniProtKB-SubCell"/>
</dbReference>
<keyword evidence="4" id="KW-1017">Isopeptide bond</keyword>
<dbReference type="Ensembl" id="ENSSTUT00000050977.1">
    <property type="protein sequence ID" value="ENSSTUP00000048873.1"/>
    <property type="gene ID" value="ENSSTUG00000020453.1"/>
</dbReference>
<dbReference type="Pfam" id="PF00888">
    <property type="entry name" value="Cullin"/>
    <property type="match status" value="1"/>
</dbReference>
<keyword evidence="5" id="KW-0833">Ubl conjugation pathway</keyword>
<dbReference type="SMART" id="SM00884">
    <property type="entry name" value="Cullin_Nedd8"/>
    <property type="match status" value="1"/>
</dbReference>
<evidence type="ECO:0000313" key="12">
    <source>
        <dbReference type="Ensembl" id="ENSSTUP00000048873.1"/>
    </source>
</evidence>
<dbReference type="AlphaFoldDB" id="A0A673ZPU3"/>
<reference evidence="12" key="2">
    <citation type="submission" date="2025-09" db="UniProtKB">
        <authorList>
            <consortium name="Ensembl"/>
        </authorList>
    </citation>
    <scope>IDENTIFICATION</scope>
</reference>